<reference evidence="1 2" key="1">
    <citation type="submission" date="2024-01" db="EMBL/GenBank/DDBJ databases">
        <authorList>
            <person name="Alioto T."/>
            <person name="Alioto T."/>
            <person name="Gomez Garrido J."/>
        </authorList>
    </citation>
    <scope>NUCLEOTIDE SEQUENCE [LARGE SCALE GENOMIC DNA]</scope>
</reference>
<gene>
    <name evidence="1" type="ORF">FSCOSCO3_A003354</name>
</gene>
<sequence>METESGCCARRVDTPLSGGSVMALSFSRHVPGSFDTAPPMKVTGAALSSMPVCRAAAVSLFTFLQSSCLAQRYVSNRICDFLAHEKRM</sequence>
<keyword evidence="2" id="KW-1185">Reference proteome</keyword>
<protein>
    <submittedName>
        <fullName evidence="1">Uncharacterized protein</fullName>
    </submittedName>
</protein>
<name>A0AAV1N6N5_SCOSC</name>
<accession>A0AAV1N6N5</accession>
<proteinExistence type="predicted"/>
<dbReference type="EMBL" id="CAWUFR010000015">
    <property type="protein sequence ID" value="CAK6954182.1"/>
    <property type="molecule type" value="Genomic_DNA"/>
</dbReference>
<evidence type="ECO:0000313" key="1">
    <source>
        <dbReference type="EMBL" id="CAK6954182.1"/>
    </source>
</evidence>
<evidence type="ECO:0000313" key="2">
    <source>
        <dbReference type="Proteomes" id="UP001314229"/>
    </source>
</evidence>
<comment type="caution">
    <text evidence="1">The sequence shown here is derived from an EMBL/GenBank/DDBJ whole genome shotgun (WGS) entry which is preliminary data.</text>
</comment>
<dbReference type="AlphaFoldDB" id="A0AAV1N6N5"/>
<dbReference type="Proteomes" id="UP001314229">
    <property type="component" value="Unassembled WGS sequence"/>
</dbReference>
<organism evidence="1 2">
    <name type="scientific">Scomber scombrus</name>
    <name type="common">Atlantic mackerel</name>
    <name type="synonym">Scomber vernalis</name>
    <dbReference type="NCBI Taxonomy" id="13677"/>
    <lineage>
        <taxon>Eukaryota</taxon>
        <taxon>Metazoa</taxon>
        <taxon>Chordata</taxon>
        <taxon>Craniata</taxon>
        <taxon>Vertebrata</taxon>
        <taxon>Euteleostomi</taxon>
        <taxon>Actinopterygii</taxon>
        <taxon>Neopterygii</taxon>
        <taxon>Teleostei</taxon>
        <taxon>Neoteleostei</taxon>
        <taxon>Acanthomorphata</taxon>
        <taxon>Pelagiaria</taxon>
        <taxon>Scombriformes</taxon>
        <taxon>Scombridae</taxon>
        <taxon>Scomber</taxon>
    </lineage>
</organism>